<gene>
    <name evidence="10" type="ordered locus">Snas_1293</name>
</gene>
<keyword evidence="6 8" id="KW-0472">Membrane</keyword>
<comment type="subcellular location">
    <subcellularLocation>
        <location evidence="1">Membrane</location>
        <topology evidence="1">Multi-pass membrane protein</topology>
    </subcellularLocation>
</comment>
<dbReference type="KEGG" id="sna:Snas_1293"/>
<evidence type="ECO:0000313" key="11">
    <source>
        <dbReference type="Proteomes" id="UP000000844"/>
    </source>
</evidence>
<dbReference type="InterPro" id="IPR003362">
    <property type="entry name" value="Bact_transf"/>
</dbReference>
<dbReference type="eggNOG" id="COG2148">
    <property type="taxonomic scope" value="Bacteria"/>
</dbReference>
<feature type="domain" description="Bacterial sugar transferase" evidence="9">
    <location>
        <begin position="292"/>
        <end position="479"/>
    </location>
</feature>
<dbReference type="InterPro" id="IPR017475">
    <property type="entry name" value="EPS_sugar_tfrase"/>
</dbReference>
<protein>
    <submittedName>
        <fullName evidence="10">Exopolysaccharide biosynthesis polyprenyl glycosylphosphotransferase</fullName>
        <ecNumber evidence="10">2.7.8.6</ecNumber>
    </submittedName>
</protein>
<evidence type="ECO:0000256" key="4">
    <source>
        <dbReference type="ARBA" id="ARBA00022692"/>
    </source>
</evidence>
<feature type="transmembrane region" description="Helical" evidence="8">
    <location>
        <begin position="61"/>
        <end position="84"/>
    </location>
</feature>
<keyword evidence="11" id="KW-1185">Reference proteome</keyword>
<dbReference type="GO" id="GO:0016020">
    <property type="term" value="C:membrane"/>
    <property type="evidence" value="ECO:0007669"/>
    <property type="project" value="UniProtKB-SubCell"/>
</dbReference>
<keyword evidence="5 8" id="KW-1133">Transmembrane helix</keyword>
<dbReference type="GO" id="GO:0047360">
    <property type="term" value="F:undecaprenyl-phosphate galactose phosphotransferase activity"/>
    <property type="evidence" value="ECO:0007669"/>
    <property type="project" value="UniProtKB-EC"/>
</dbReference>
<dbReference type="STRING" id="446470.Snas_1293"/>
<dbReference type="PANTHER" id="PTHR30576:SF10">
    <property type="entry name" value="SLL5057 PROTEIN"/>
    <property type="match status" value="1"/>
</dbReference>
<evidence type="ECO:0000256" key="3">
    <source>
        <dbReference type="ARBA" id="ARBA00022679"/>
    </source>
</evidence>
<proteinExistence type="inferred from homology"/>
<dbReference type="Pfam" id="PF13727">
    <property type="entry name" value="CoA_binding_3"/>
    <property type="match status" value="1"/>
</dbReference>
<dbReference type="RefSeq" id="WP_013016573.1">
    <property type="nucleotide sequence ID" value="NC_013947.1"/>
</dbReference>
<dbReference type="EMBL" id="CP001778">
    <property type="protein sequence ID" value="ADD41002.1"/>
    <property type="molecule type" value="Genomic_DNA"/>
</dbReference>
<evidence type="ECO:0000256" key="7">
    <source>
        <dbReference type="SAM" id="MobiDB-lite"/>
    </source>
</evidence>
<evidence type="ECO:0000256" key="8">
    <source>
        <dbReference type="SAM" id="Phobius"/>
    </source>
</evidence>
<evidence type="ECO:0000256" key="2">
    <source>
        <dbReference type="ARBA" id="ARBA00006464"/>
    </source>
</evidence>
<reference evidence="10 11" key="1">
    <citation type="journal article" date="2009" name="Stand. Genomic Sci.">
        <title>Complete genome sequence of Stackebrandtia nassauensis type strain (LLR-40K-21).</title>
        <authorList>
            <person name="Munk C."/>
            <person name="Lapidus A."/>
            <person name="Copeland A."/>
            <person name="Jando M."/>
            <person name="Mayilraj S."/>
            <person name="Glavina Del Rio T."/>
            <person name="Nolan M."/>
            <person name="Chen F."/>
            <person name="Lucas S."/>
            <person name="Tice H."/>
            <person name="Cheng J.F."/>
            <person name="Han C."/>
            <person name="Detter J.C."/>
            <person name="Bruce D."/>
            <person name="Goodwin L."/>
            <person name="Chain P."/>
            <person name="Pitluck S."/>
            <person name="Goker M."/>
            <person name="Ovchinikova G."/>
            <person name="Pati A."/>
            <person name="Ivanova N."/>
            <person name="Mavromatis K."/>
            <person name="Chen A."/>
            <person name="Palaniappan K."/>
            <person name="Land M."/>
            <person name="Hauser L."/>
            <person name="Chang Y.J."/>
            <person name="Jeffries C.D."/>
            <person name="Bristow J."/>
            <person name="Eisen J.A."/>
            <person name="Markowitz V."/>
            <person name="Hugenholtz P."/>
            <person name="Kyrpides N.C."/>
            <person name="Klenk H.P."/>
        </authorList>
    </citation>
    <scope>NUCLEOTIDE SEQUENCE [LARGE SCALE GENOMIC DNA]</scope>
    <source>
        <strain evidence="11">DSM 44728 / CIP 108903 / NRRL B-16338 / NBRC 102104 / LLR-40K-21</strain>
    </source>
</reference>
<dbReference type="Proteomes" id="UP000000844">
    <property type="component" value="Chromosome"/>
</dbReference>
<evidence type="ECO:0000256" key="1">
    <source>
        <dbReference type="ARBA" id="ARBA00004141"/>
    </source>
</evidence>
<dbReference type="EC" id="2.7.8.6" evidence="10"/>
<comment type="similarity">
    <text evidence="2">Belongs to the bacterial sugar transferase family.</text>
</comment>
<keyword evidence="4 8" id="KW-0812">Transmembrane</keyword>
<feature type="transmembrane region" description="Helical" evidence="8">
    <location>
        <begin position="96"/>
        <end position="115"/>
    </location>
</feature>
<name>D3PU56_STANL</name>
<dbReference type="HOGENOM" id="CLU_024920_3_2_11"/>
<keyword evidence="3 10" id="KW-0808">Transferase</keyword>
<sequence length="485" mass="53094">MVAGVDERRVSAPPRHHGGPPGWQRRYVTGLVCGDVLAGVVGAGAAFAARFGEVSQYNLVYLAMVAVLPALWLTAVAMSGAFEARFLFVGTDEYQRVVRAGITVTALVAVVSYGLELPTSRAYVLIALPVAVVGSMVSRFLWRQWLHAVRTRGRCVRRVVLIGHEAPVAALARQLRREHFHGLNVVGACLPEGRAAGPFLDCDAKVYGDFDAVGHAVAAGRADTVIVLSCPELDGARLRKLAWNLERGDTDLIVASALVDVAGARTTVRPVDGLPMLHVEHARLTGGSRIVKEVFDRVGALALLGLFAPLLGAVALAVRLSSPGPVLFRQQRIGRDGYAFPILKFRTMYTDAEARLAQLAHLNESDAVLFKMREDPRVTRVGRVLRRYSLDELPQLWNVVRGEMSLVGPRPPLESEVERYPEEMRRRLAVKPGLTGLWQISGRSDLPWEEAVRLDLRYVEHWSLSLDLVILARTCTAVLRSSGAY</sequence>
<feature type="compositionally biased region" description="Basic and acidic residues" evidence="7">
    <location>
        <begin position="1"/>
        <end position="10"/>
    </location>
</feature>
<feature type="region of interest" description="Disordered" evidence="7">
    <location>
        <begin position="1"/>
        <end position="21"/>
    </location>
</feature>
<evidence type="ECO:0000259" key="9">
    <source>
        <dbReference type="Pfam" id="PF02397"/>
    </source>
</evidence>
<evidence type="ECO:0000313" key="10">
    <source>
        <dbReference type="EMBL" id="ADD41002.1"/>
    </source>
</evidence>
<evidence type="ECO:0000256" key="6">
    <source>
        <dbReference type="ARBA" id="ARBA00023136"/>
    </source>
</evidence>
<organism evidence="10 11">
    <name type="scientific">Stackebrandtia nassauensis (strain DSM 44728 / CIP 108903 / NRRL B-16338 / NBRC 102104 / LLR-40K-21)</name>
    <dbReference type="NCBI Taxonomy" id="446470"/>
    <lineage>
        <taxon>Bacteria</taxon>
        <taxon>Bacillati</taxon>
        <taxon>Actinomycetota</taxon>
        <taxon>Actinomycetes</taxon>
        <taxon>Glycomycetales</taxon>
        <taxon>Glycomycetaceae</taxon>
        <taxon>Stackebrandtia</taxon>
    </lineage>
</organism>
<dbReference type="Pfam" id="PF02397">
    <property type="entry name" value="Bac_transf"/>
    <property type="match status" value="1"/>
</dbReference>
<dbReference type="NCBIfam" id="TIGR03025">
    <property type="entry name" value="EPS_sugtrans"/>
    <property type="match status" value="1"/>
</dbReference>
<feature type="transmembrane region" description="Helical" evidence="8">
    <location>
        <begin position="121"/>
        <end position="142"/>
    </location>
</feature>
<feature type="transmembrane region" description="Helical" evidence="8">
    <location>
        <begin position="298"/>
        <end position="318"/>
    </location>
</feature>
<dbReference type="AlphaFoldDB" id="D3PU56"/>
<evidence type="ECO:0000256" key="5">
    <source>
        <dbReference type="ARBA" id="ARBA00022989"/>
    </source>
</evidence>
<accession>D3PU56</accession>
<feature type="transmembrane region" description="Helical" evidence="8">
    <location>
        <begin position="27"/>
        <end position="49"/>
    </location>
</feature>
<dbReference type="PANTHER" id="PTHR30576">
    <property type="entry name" value="COLANIC BIOSYNTHESIS UDP-GLUCOSE LIPID CARRIER TRANSFERASE"/>
    <property type="match status" value="1"/>
</dbReference>